<name>A0ABP8P2Y2_9MICO</name>
<dbReference type="PANTHER" id="PTHR34849">
    <property type="entry name" value="SSL5025 PROTEIN"/>
    <property type="match status" value="1"/>
</dbReference>
<keyword evidence="2" id="KW-1185">Reference proteome</keyword>
<reference evidence="2" key="1">
    <citation type="journal article" date="2019" name="Int. J. Syst. Evol. Microbiol.">
        <title>The Global Catalogue of Microorganisms (GCM) 10K type strain sequencing project: providing services to taxonomists for standard genome sequencing and annotation.</title>
        <authorList>
            <consortium name="The Broad Institute Genomics Platform"/>
            <consortium name="The Broad Institute Genome Sequencing Center for Infectious Disease"/>
            <person name="Wu L."/>
            <person name="Ma J."/>
        </authorList>
    </citation>
    <scope>NUCLEOTIDE SEQUENCE [LARGE SCALE GENOMIC DNA]</scope>
    <source>
        <strain evidence="2">JCM 17839</strain>
    </source>
</reference>
<dbReference type="Gene3D" id="1.10.10.10">
    <property type="entry name" value="Winged helix-like DNA-binding domain superfamily/Winged helix DNA-binding domain"/>
    <property type="match status" value="1"/>
</dbReference>
<dbReference type="InterPro" id="IPR036388">
    <property type="entry name" value="WH-like_DNA-bd_sf"/>
</dbReference>
<dbReference type="SUPFAM" id="SSF46689">
    <property type="entry name" value="Homeodomain-like"/>
    <property type="match status" value="1"/>
</dbReference>
<protein>
    <recommendedName>
        <fullName evidence="3">DUF433 domain-containing protein</fullName>
    </recommendedName>
</protein>
<evidence type="ECO:0008006" key="3">
    <source>
        <dbReference type="Google" id="ProtNLM"/>
    </source>
</evidence>
<evidence type="ECO:0000313" key="1">
    <source>
        <dbReference type="EMBL" id="GAA4480343.1"/>
    </source>
</evidence>
<organism evidence="1 2">
    <name type="scientific">Microbacterium panaciterrae</name>
    <dbReference type="NCBI Taxonomy" id="985759"/>
    <lineage>
        <taxon>Bacteria</taxon>
        <taxon>Bacillati</taxon>
        <taxon>Actinomycetota</taxon>
        <taxon>Actinomycetes</taxon>
        <taxon>Micrococcales</taxon>
        <taxon>Microbacteriaceae</taxon>
        <taxon>Microbacterium</taxon>
    </lineage>
</organism>
<dbReference type="RefSeq" id="WP_345184393.1">
    <property type="nucleotide sequence ID" value="NZ_BAABGP010000004.1"/>
</dbReference>
<evidence type="ECO:0000313" key="2">
    <source>
        <dbReference type="Proteomes" id="UP001500731"/>
    </source>
</evidence>
<dbReference type="Pfam" id="PF04255">
    <property type="entry name" value="DUF433"/>
    <property type="match status" value="1"/>
</dbReference>
<dbReference type="InterPro" id="IPR009057">
    <property type="entry name" value="Homeodomain-like_sf"/>
</dbReference>
<dbReference type="InterPro" id="IPR007367">
    <property type="entry name" value="DUF433"/>
</dbReference>
<proteinExistence type="predicted"/>
<comment type="caution">
    <text evidence="1">The sequence shown here is derived from an EMBL/GenBank/DDBJ whole genome shotgun (WGS) entry which is preliminary data.</text>
</comment>
<sequence length="80" mass="8646">MTNVTSRLDRIAVDPAIVHGKPRIRGSRVTVQVILELLAAGETIDELLSEYDELSREDILAALEYAAHVAGGTQVLSFVA</sequence>
<dbReference type="PANTHER" id="PTHR34849:SF3">
    <property type="entry name" value="SSR2962 PROTEIN"/>
    <property type="match status" value="1"/>
</dbReference>
<dbReference type="EMBL" id="BAABGP010000004">
    <property type="protein sequence ID" value="GAA4480343.1"/>
    <property type="molecule type" value="Genomic_DNA"/>
</dbReference>
<gene>
    <name evidence="1" type="ORF">GCM10023171_07030</name>
</gene>
<dbReference type="Proteomes" id="UP001500731">
    <property type="component" value="Unassembled WGS sequence"/>
</dbReference>
<accession>A0ABP8P2Y2</accession>